<comment type="caution">
    <text evidence="11">The sequence shown here is derived from an EMBL/GenBank/DDBJ whole genome shotgun (WGS) entry which is preliminary data.</text>
</comment>
<keyword evidence="7 10" id="KW-0119">Carbohydrate metabolism</keyword>
<dbReference type="OrthoDB" id="9763489at2"/>
<evidence type="ECO:0000256" key="5">
    <source>
        <dbReference type="ARBA" id="ARBA00022676"/>
    </source>
</evidence>
<dbReference type="EMBL" id="LUUK01000194">
    <property type="protein sequence ID" value="OAI15304.1"/>
    <property type="molecule type" value="Genomic_DNA"/>
</dbReference>
<dbReference type="PANTHER" id="PTHR32438">
    <property type="entry name" value="4-ALPHA-GLUCANOTRANSFERASE DPE1, CHLOROPLASTIC/AMYLOPLASTIC"/>
    <property type="match status" value="1"/>
</dbReference>
<keyword evidence="6 10" id="KW-0808">Transferase</keyword>
<dbReference type="GO" id="GO:0004134">
    <property type="term" value="F:4-alpha-glucanotransferase activity"/>
    <property type="evidence" value="ECO:0007669"/>
    <property type="project" value="UniProtKB-EC"/>
</dbReference>
<gene>
    <name evidence="11" type="ORF">A1355_11060</name>
</gene>
<keyword evidence="12" id="KW-1185">Reference proteome</keyword>
<sequence length="493" mass="55611">MGVGLDRRRAGVLLHITSLPGHGECGDLGSEAFNFVNFLHDVGATIWQTLPLGMPHGDGSPYQCLSAHAGNPALISIDWLVDRGWLQLADRCNDCSGHGELSKSCLVTKAFYGFQVLADVSAQQDFKQFCQDKSSWLDDFALFIALRNVFGHKSWNEWPDGLKQRKPDALSESRQLLKAVIEGIKFEQYVFFKQWDELKAYASSKGVLMFGDIPIFVSYDSADVWANREAFKLNPLGEMDVVAGVPPDYFSEFGQRWGNPHYNWVYLKKTGFKWWLDRIEAQYEMFDILRIDHFRGLEAAWEIPASEDTAVNGRWVTAPGGELLAAIQQHFPALTLVAEDLGIITPEVEALRDDFNLPGMKILQFAFGDDARNPYLPCNYRRNCVVYTGTHDNDTTQGWFDALNDTDKQRIYDYLGWSSLPMPSALIHAALGSVANLAIIPMQDILKLGSADRMNTPGTTEGNWRWRFDWSQLTGDKAGHFEHLIRLFGRGPR</sequence>
<evidence type="ECO:0000256" key="7">
    <source>
        <dbReference type="ARBA" id="ARBA00023277"/>
    </source>
</evidence>
<dbReference type="SUPFAM" id="SSF51445">
    <property type="entry name" value="(Trans)glycosidases"/>
    <property type="match status" value="1"/>
</dbReference>
<evidence type="ECO:0000256" key="4">
    <source>
        <dbReference type="ARBA" id="ARBA00020295"/>
    </source>
</evidence>
<evidence type="ECO:0000313" key="12">
    <source>
        <dbReference type="Proteomes" id="UP000077628"/>
    </source>
</evidence>
<dbReference type="PANTHER" id="PTHR32438:SF5">
    <property type="entry name" value="4-ALPHA-GLUCANOTRANSFERASE DPE1, CHLOROPLASTIC_AMYLOPLASTIC"/>
    <property type="match status" value="1"/>
</dbReference>
<comment type="similarity">
    <text evidence="2 10">Belongs to the disproportionating enzyme family.</text>
</comment>
<evidence type="ECO:0000256" key="2">
    <source>
        <dbReference type="ARBA" id="ARBA00005684"/>
    </source>
</evidence>
<dbReference type="NCBIfam" id="NF011080">
    <property type="entry name" value="PRK14508.1-3"/>
    <property type="match status" value="1"/>
</dbReference>
<dbReference type="Pfam" id="PF02446">
    <property type="entry name" value="Glyco_hydro_77"/>
    <property type="match status" value="1"/>
</dbReference>
<protein>
    <recommendedName>
        <fullName evidence="4 10">4-alpha-glucanotransferase</fullName>
        <ecNumber evidence="3 10">2.4.1.25</ecNumber>
    </recommendedName>
    <alternativeName>
        <fullName evidence="8 10">Amylomaltase</fullName>
    </alternativeName>
    <alternativeName>
        <fullName evidence="9 10">Disproportionating enzyme</fullName>
    </alternativeName>
</protein>
<reference evidence="12" key="1">
    <citation type="submission" date="2016-03" db="EMBL/GenBank/DDBJ databases">
        <authorList>
            <person name="Heylen K."/>
            <person name="De Vos P."/>
            <person name="Vekeman B."/>
        </authorList>
    </citation>
    <scope>NUCLEOTIDE SEQUENCE [LARGE SCALE GENOMIC DNA]</scope>
    <source>
        <strain evidence="12">R-45383</strain>
    </source>
</reference>
<evidence type="ECO:0000256" key="10">
    <source>
        <dbReference type="RuleBase" id="RU361207"/>
    </source>
</evidence>
<dbReference type="STRING" id="702114.A1355_11060"/>
<dbReference type="Gene3D" id="3.20.20.80">
    <property type="entry name" value="Glycosidases"/>
    <property type="match status" value="1"/>
</dbReference>
<dbReference type="InterPro" id="IPR017853">
    <property type="entry name" value="GH"/>
</dbReference>
<dbReference type="Proteomes" id="UP000077628">
    <property type="component" value="Unassembled WGS sequence"/>
</dbReference>
<comment type="catalytic activity">
    <reaction evidence="1 10">
        <text>Transfers a segment of a (1-&gt;4)-alpha-D-glucan to a new position in an acceptor, which may be glucose or a (1-&gt;4)-alpha-D-glucan.</text>
        <dbReference type="EC" id="2.4.1.25"/>
    </reaction>
</comment>
<evidence type="ECO:0000256" key="8">
    <source>
        <dbReference type="ARBA" id="ARBA00031423"/>
    </source>
</evidence>
<evidence type="ECO:0000313" key="11">
    <source>
        <dbReference type="EMBL" id="OAI15304.1"/>
    </source>
</evidence>
<proteinExistence type="inferred from homology"/>
<name>A0A177NCE5_9GAMM</name>
<keyword evidence="5 10" id="KW-0328">Glycosyltransferase</keyword>
<evidence type="ECO:0000256" key="6">
    <source>
        <dbReference type="ARBA" id="ARBA00022679"/>
    </source>
</evidence>
<evidence type="ECO:0000256" key="1">
    <source>
        <dbReference type="ARBA" id="ARBA00000439"/>
    </source>
</evidence>
<dbReference type="AlphaFoldDB" id="A0A177NCE5"/>
<dbReference type="InterPro" id="IPR003385">
    <property type="entry name" value="Glyco_hydro_77"/>
</dbReference>
<dbReference type="GO" id="GO:0005975">
    <property type="term" value="P:carbohydrate metabolic process"/>
    <property type="evidence" value="ECO:0007669"/>
    <property type="project" value="InterPro"/>
</dbReference>
<dbReference type="EC" id="2.4.1.25" evidence="3 10"/>
<accession>A0A177NCE5</accession>
<evidence type="ECO:0000256" key="3">
    <source>
        <dbReference type="ARBA" id="ARBA00012560"/>
    </source>
</evidence>
<evidence type="ECO:0000256" key="9">
    <source>
        <dbReference type="ARBA" id="ARBA00031501"/>
    </source>
</evidence>
<dbReference type="NCBIfam" id="TIGR00217">
    <property type="entry name" value="malQ"/>
    <property type="match status" value="1"/>
</dbReference>
<organism evidence="11 12">
    <name type="scientific">Methylomonas koyamae</name>
    <dbReference type="NCBI Taxonomy" id="702114"/>
    <lineage>
        <taxon>Bacteria</taxon>
        <taxon>Pseudomonadati</taxon>
        <taxon>Pseudomonadota</taxon>
        <taxon>Gammaproteobacteria</taxon>
        <taxon>Methylococcales</taxon>
        <taxon>Methylococcaceae</taxon>
        <taxon>Methylomonas</taxon>
    </lineage>
</organism>